<name>A0A1I5EMQ1_9ACTN</name>
<evidence type="ECO:0000313" key="2">
    <source>
        <dbReference type="EMBL" id="SFO12795.1"/>
    </source>
</evidence>
<organism evidence="2 3">
    <name type="scientific">Geodermatophilus obscurus</name>
    <dbReference type="NCBI Taxonomy" id="1861"/>
    <lineage>
        <taxon>Bacteria</taxon>
        <taxon>Bacillati</taxon>
        <taxon>Actinomycetota</taxon>
        <taxon>Actinomycetes</taxon>
        <taxon>Geodermatophilales</taxon>
        <taxon>Geodermatophilaceae</taxon>
        <taxon>Geodermatophilus</taxon>
    </lineage>
</organism>
<dbReference type="RefSeq" id="WP_075012956.1">
    <property type="nucleotide sequence ID" value="NZ_FOWE01000003.1"/>
</dbReference>
<dbReference type="GO" id="GO:0005886">
    <property type="term" value="C:plasma membrane"/>
    <property type="evidence" value="ECO:0007669"/>
    <property type="project" value="UniProtKB-SubCell"/>
</dbReference>
<reference evidence="3" key="1">
    <citation type="submission" date="2016-10" db="EMBL/GenBank/DDBJ databases">
        <authorList>
            <person name="Varghese N."/>
            <person name="Submissions S."/>
        </authorList>
    </citation>
    <scope>NUCLEOTIDE SEQUENCE [LARGE SCALE GENOMIC DNA]</scope>
    <source>
        <strain evidence="3">DSM 43161</strain>
    </source>
</reference>
<protein>
    <submittedName>
        <fullName evidence="2">Tight adherence protein B</fullName>
    </submittedName>
</protein>
<sequence length="274" mass="27025">MSAALVLVAAALLAWPGVAAERRRRLRRLTRRPPSAGPRTPAVSLSALPPSAWPLPTAALAGLGGAVVGTPLVGVLAAAAAAAAARSLARARARHRDQVRLDGLADALGAVAAELRGGRPLEAATTSALAGCPDGDLAQGLARALRAPAAASATPGTDLGVALGRVAAAVLLSGRTGCSLAAVVGAVEDDLRARRRQRQELRSVTAGPRASAALLAGLPLLALAMGSGIGADPWAVLTTTAAGQVLLVAGVCLEAAGLAWSARLVRRAVGSAAA</sequence>
<keyword evidence="3" id="KW-1185">Reference proteome</keyword>
<feature type="transmembrane region" description="Helical" evidence="1">
    <location>
        <begin position="58"/>
        <end position="85"/>
    </location>
</feature>
<evidence type="ECO:0000313" key="3">
    <source>
        <dbReference type="Proteomes" id="UP000183642"/>
    </source>
</evidence>
<accession>A0A1I5EMQ1</accession>
<dbReference type="AlphaFoldDB" id="A0A1I5EMQ1"/>
<dbReference type="OrthoDB" id="3712305at2"/>
<gene>
    <name evidence="2" type="ORF">SAMN05660359_01598</name>
</gene>
<evidence type="ECO:0000256" key="1">
    <source>
        <dbReference type="SAM" id="Phobius"/>
    </source>
</evidence>
<dbReference type="PANTHER" id="PTHR35007">
    <property type="entry name" value="INTEGRAL MEMBRANE PROTEIN-RELATED"/>
    <property type="match status" value="1"/>
</dbReference>
<proteinExistence type="predicted"/>
<dbReference type="PANTHER" id="PTHR35007:SF4">
    <property type="entry name" value="CONSERVED TRANSMEMBRANE PROTEIN-RELATED"/>
    <property type="match status" value="1"/>
</dbReference>
<feature type="transmembrane region" description="Helical" evidence="1">
    <location>
        <begin position="210"/>
        <end position="229"/>
    </location>
</feature>
<dbReference type="EMBL" id="FOWE01000003">
    <property type="protein sequence ID" value="SFO12795.1"/>
    <property type="molecule type" value="Genomic_DNA"/>
</dbReference>
<feature type="transmembrane region" description="Helical" evidence="1">
    <location>
        <begin position="241"/>
        <end position="260"/>
    </location>
</feature>
<keyword evidence="1" id="KW-0812">Transmembrane</keyword>
<dbReference type="Proteomes" id="UP000183642">
    <property type="component" value="Unassembled WGS sequence"/>
</dbReference>
<keyword evidence="1" id="KW-0472">Membrane</keyword>
<keyword evidence="1" id="KW-1133">Transmembrane helix</keyword>